<feature type="binding site" evidence="11">
    <location>
        <position position="18"/>
    </location>
    <ligand>
        <name>Mn(2+)</name>
        <dbReference type="ChEBI" id="CHEBI:29035"/>
    </ligand>
</feature>
<evidence type="ECO:0000256" key="5">
    <source>
        <dbReference type="ARBA" id="ARBA00022430"/>
    </source>
</evidence>
<comment type="function">
    <text evidence="11">Catalyzes the condensation of the acetyl group of acetyl-CoA with 3-methyl-2-oxobutanoate (2-ketoisovalerate) to form 3-carboxy-3-hydroxy-4-methylpentanoate (2-isopropylmalate).</text>
</comment>
<comment type="catalytic activity">
    <reaction evidence="11">
        <text>3-methyl-2-oxobutanoate + acetyl-CoA + H2O = (2S)-2-isopropylmalate + CoA + H(+)</text>
        <dbReference type="Rhea" id="RHEA:21524"/>
        <dbReference type="ChEBI" id="CHEBI:1178"/>
        <dbReference type="ChEBI" id="CHEBI:11851"/>
        <dbReference type="ChEBI" id="CHEBI:15377"/>
        <dbReference type="ChEBI" id="CHEBI:15378"/>
        <dbReference type="ChEBI" id="CHEBI:57287"/>
        <dbReference type="ChEBI" id="CHEBI:57288"/>
        <dbReference type="EC" id="2.3.3.13"/>
    </reaction>
</comment>
<dbReference type="PROSITE" id="PS50991">
    <property type="entry name" value="PYR_CT"/>
    <property type="match status" value="1"/>
</dbReference>
<dbReference type="SUPFAM" id="SSF51569">
    <property type="entry name" value="Aldolase"/>
    <property type="match status" value="1"/>
</dbReference>
<dbReference type="InterPro" id="IPR000891">
    <property type="entry name" value="PYR_CT"/>
</dbReference>
<comment type="cofactor">
    <cofactor evidence="11">
        <name>Mn(2+)</name>
        <dbReference type="ChEBI" id="CHEBI:29035"/>
    </cofactor>
</comment>
<reference evidence="12 13" key="1">
    <citation type="journal article" date="2018" name="Arch. Microbiol.">
        <title>New insights into the metabolic potential of the phototrophic purple bacterium Rhodopila globiformis DSM 161(T) from its draft genome sequence and evidence for a vanadium-dependent nitrogenase.</title>
        <authorList>
            <person name="Imhoff J.F."/>
            <person name="Rahn T."/>
            <person name="Kunzel S."/>
            <person name="Neulinger S.C."/>
        </authorList>
    </citation>
    <scope>NUCLEOTIDE SEQUENCE [LARGE SCALE GENOMIC DNA]</scope>
    <source>
        <strain evidence="12 13">DSM 16996</strain>
    </source>
</reference>
<dbReference type="Pfam" id="PF08502">
    <property type="entry name" value="LeuA_dimer"/>
    <property type="match status" value="1"/>
</dbReference>
<keyword evidence="6 11" id="KW-0028">Amino-acid biosynthesis</keyword>
<dbReference type="SMART" id="SM00917">
    <property type="entry name" value="LeuA_dimer"/>
    <property type="match status" value="1"/>
</dbReference>
<keyword evidence="9 11" id="KW-0464">Manganese</keyword>
<dbReference type="GO" id="GO:0030145">
    <property type="term" value="F:manganese ion binding"/>
    <property type="evidence" value="ECO:0007669"/>
    <property type="project" value="UniProtKB-UniRule"/>
</dbReference>
<dbReference type="FunFam" id="3.20.20.70:FF:000010">
    <property type="entry name" value="2-isopropylmalate synthase"/>
    <property type="match status" value="1"/>
</dbReference>
<dbReference type="RefSeq" id="WP_104506148.1">
    <property type="nucleotide sequence ID" value="NZ_JACIGC010000014.1"/>
</dbReference>
<name>A0A2S6NG10_9HYPH</name>
<feature type="region of interest" description="Regulatory domain" evidence="11">
    <location>
        <begin position="395"/>
        <end position="517"/>
    </location>
</feature>
<dbReference type="SUPFAM" id="SSF110921">
    <property type="entry name" value="2-isopropylmalate synthase LeuA, allosteric (dimerisation) domain"/>
    <property type="match status" value="1"/>
</dbReference>
<comment type="similarity">
    <text evidence="2 11">Belongs to the alpha-IPM synthase/homocitrate synthase family. LeuA type 1 subfamily.</text>
</comment>
<keyword evidence="5 11" id="KW-0432">Leucine biosynthesis</keyword>
<proteinExistence type="inferred from homology"/>
<dbReference type="PANTHER" id="PTHR10277">
    <property type="entry name" value="HOMOCITRATE SYNTHASE-RELATED"/>
    <property type="match status" value="1"/>
</dbReference>
<dbReference type="InterPro" id="IPR036230">
    <property type="entry name" value="LeuA_allosteric_dom_sf"/>
</dbReference>
<evidence type="ECO:0000256" key="11">
    <source>
        <dbReference type="HAMAP-Rule" id="MF_01025"/>
    </source>
</evidence>
<dbReference type="NCBIfam" id="NF002087">
    <property type="entry name" value="PRK00915.1-4"/>
    <property type="match status" value="1"/>
</dbReference>
<evidence type="ECO:0000256" key="1">
    <source>
        <dbReference type="ARBA" id="ARBA00004689"/>
    </source>
</evidence>
<evidence type="ECO:0000313" key="12">
    <source>
        <dbReference type="EMBL" id="PPQ33582.1"/>
    </source>
</evidence>
<dbReference type="GO" id="GO:0003852">
    <property type="term" value="F:2-isopropylmalate synthase activity"/>
    <property type="evidence" value="ECO:0007669"/>
    <property type="project" value="UniProtKB-UniRule"/>
</dbReference>
<dbReference type="Gene3D" id="3.30.160.270">
    <property type="match status" value="1"/>
</dbReference>
<keyword evidence="11" id="KW-0963">Cytoplasm</keyword>
<dbReference type="Pfam" id="PF22617">
    <property type="entry name" value="HCS_D2"/>
    <property type="match status" value="1"/>
</dbReference>
<keyword evidence="7 11" id="KW-0808">Transferase</keyword>
<keyword evidence="13" id="KW-1185">Reference proteome</keyword>
<dbReference type="EMBL" id="NHSJ01000018">
    <property type="protein sequence ID" value="PPQ33582.1"/>
    <property type="molecule type" value="Genomic_DNA"/>
</dbReference>
<dbReference type="InterPro" id="IPR005671">
    <property type="entry name" value="LeuA_bact_synth"/>
</dbReference>
<dbReference type="NCBIfam" id="TIGR00973">
    <property type="entry name" value="leuA_bact"/>
    <property type="match status" value="1"/>
</dbReference>
<dbReference type="InterPro" id="IPR050073">
    <property type="entry name" value="2-IPM_HCS-like"/>
</dbReference>
<accession>A0A2S6NG10</accession>
<sequence length="517" mass="55889">MTDQNNDRVFIFDTTLRDGEQCPGASMTLEEKLEVADALDALGVDIMEAGFPIASQGDFESVSEIARRVKNASVAGLSRAAPKDIDRCAEAVKHARIPRIHTFISTSPVHMQYKLQMAPERVLELIASSVARARNHVASVEWSAEDGTRTEHDFLCRCVETAINAGATTINIPDTVGYTTPDEYRALFEMVRSRVPNADKAIFSVHCHNDLGMAVANSIAGVMGGARQIECTINGIGERAGNAALEEIVMALKTRADVLPYKNNIDTTLLMRTSKRVSAVTSFPVQYNKSIVGRNAFAHESGIHQDGMLKNAHTYEIMTPESVGVSKTSLVMGKHSGRHAFKEKLKELGYDLGDNGLEVAFTRFKDLADRKKVVYDEDIVALVDDEIANAHERIQVIALSVMAGTKQPQSAALTLQIDGQQKTYQATGNGPVDAIFNAIRALAPHEAKLELFQVHAVTEGTDAQAEVSVRLSDGDVVSAGKGADPDTLVASARAYVSALNKVFARRARGTVEAVAAL</sequence>
<dbReference type="PANTHER" id="PTHR10277:SF9">
    <property type="entry name" value="2-ISOPROPYLMALATE SYNTHASE 1, CHLOROPLASTIC-RELATED"/>
    <property type="match status" value="1"/>
</dbReference>
<feature type="binding site" evidence="11">
    <location>
        <position position="242"/>
    </location>
    <ligand>
        <name>Mn(2+)</name>
        <dbReference type="ChEBI" id="CHEBI:29035"/>
    </ligand>
</feature>
<evidence type="ECO:0000313" key="13">
    <source>
        <dbReference type="Proteomes" id="UP000239089"/>
    </source>
</evidence>
<evidence type="ECO:0000256" key="3">
    <source>
        <dbReference type="ARBA" id="ARBA00012973"/>
    </source>
</evidence>
<dbReference type="InterPro" id="IPR013785">
    <property type="entry name" value="Aldolase_TIM"/>
</dbReference>
<feature type="binding site" evidence="11">
    <location>
        <position position="208"/>
    </location>
    <ligand>
        <name>Mn(2+)</name>
        <dbReference type="ChEBI" id="CHEBI:29035"/>
    </ligand>
</feature>
<dbReference type="GO" id="GO:0009098">
    <property type="term" value="P:L-leucine biosynthetic process"/>
    <property type="evidence" value="ECO:0007669"/>
    <property type="project" value="UniProtKB-UniRule"/>
</dbReference>
<dbReference type="AlphaFoldDB" id="A0A2S6NG10"/>
<dbReference type="NCBIfam" id="NF002086">
    <property type="entry name" value="PRK00915.1-3"/>
    <property type="match status" value="1"/>
</dbReference>
<dbReference type="InterPro" id="IPR002034">
    <property type="entry name" value="AIPM/Hcit_synth_CS"/>
</dbReference>
<dbReference type="PROSITE" id="PS00815">
    <property type="entry name" value="AIPM_HOMOCIT_SYNTH_1"/>
    <property type="match status" value="1"/>
</dbReference>
<evidence type="ECO:0000256" key="4">
    <source>
        <dbReference type="ARBA" id="ARBA00018198"/>
    </source>
</evidence>
<dbReference type="EC" id="2.3.3.13" evidence="3 11"/>
<dbReference type="Pfam" id="PF00682">
    <property type="entry name" value="HMGL-like"/>
    <property type="match status" value="1"/>
</dbReference>
<evidence type="ECO:0000256" key="2">
    <source>
        <dbReference type="ARBA" id="ARBA00009396"/>
    </source>
</evidence>
<dbReference type="CDD" id="cd07940">
    <property type="entry name" value="DRE_TIM_IPMS"/>
    <property type="match status" value="1"/>
</dbReference>
<dbReference type="GO" id="GO:0003985">
    <property type="term" value="F:acetyl-CoA C-acetyltransferase activity"/>
    <property type="evidence" value="ECO:0007669"/>
    <property type="project" value="UniProtKB-UniRule"/>
</dbReference>
<dbReference type="OrthoDB" id="9803573at2"/>
<evidence type="ECO:0000256" key="10">
    <source>
        <dbReference type="ARBA" id="ARBA00023304"/>
    </source>
</evidence>
<comment type="subunit">
    <text evidence="11">Homodimer.</text>
</comment>
<gene>
    <name evidence="11" type="primary">leuA</name>
    <name evidence="12" type="ORF">CCR94_01610</name>
</gene>
<feature type="binding site" evidence="11">
    <location>
        <position position="206"/>
    </location>
    <ligand>
        <name>Mn(2+)</name>
        <dbReference type="ChEBI" id="CHEBI:29035"/>
    </ligand>
</feature>
<evidence type="ECO:0000256" key="8">
    <source>
        <dbReference type="ARBA" id="ARBA00022723"/>
    </source>
</evidence>
<organism evidence="12 13">
    <name type="scientific">Rhodoblastus sphagnicola</name>
    <dbReference type="NCBI Taxonomy" id="333368"/>
    <lineage>
        <taxon>Bacteria</taxon>
        <taxon>Pseudomonadati</taxon>
        <taxon>Pseudomonadota</taxon>
        <taxon>Alphaproteobacteria</taxon>
        <taxon>Hyphomicrobiales</taxon>
        <taxon>Rhodoblastaceae</taxon>
        <taxon>Rhodoblastus</taxon>
    </lineage>
</organism>
<dbReference type="PROSITE" id="PS00816">
    <property type="entry name" value="AIPM_HOMOCIT_SYNTH_2"/>
    <property type="match status" value="1"/>
</dbReference>
<keyword evidence="10 11" id="KW-0100">Branched-chain amino acid biosynthesis</keyword>
<comment type="caution">
    <text evidence="12">The sequence shown here is derived from an EMBL/GenBank/DDBJ whole genome shotgun (WGS) entry which is preliminary data.</text>
</comment>
<dbReference type="UniPathway" id="UPA00048">
    <property type="reaction ID" value="UER00070"/>
</dbReference>
<evidence type="ECO:0000256" key="9">
    <source>
        <dbReference type="ARBA" id="ARBA00023211"/>
    </source>
</evidence>
<comment type="pathway">
    <text evidence="1 11">Amino-acid biosynthesis; L-leucine biosynthesis; L-leucine from 3-methyl-2-oxobutanoate: step 1/4.</text>
</comment>
<protein>
    <recommendedName>
        <fullName evidence="4 11">2-isopropylmalate synthase</fullName>
        <ecNumber evidence="3 11">2.3.3.13</ecNumber>
    </recommendedName>
    <alternativeName>
        <fullName evidence="11">Alpha-IPM synthase</fullName>
    </alternativeName>
    <alternativeName>
        <fullName evidence="11">Alpha-isopropylmalate synthase</fullName>
    </alternativeName>
</protein>
<evidence type="ECO:0000256" key="7">
    <source>
        <dbReference type="ARBA" id="ARBA00022679"/>
    </source>
</evidence>
<dbReference type="GO" id="GO:0005829">
    <property type="term" value="C:cytosol"/>
    <property type="evidence" value="ECO:0007669"/>
    <property type="project" value="TreeGrafter"/>
</dbReference>
<dbReference type="InterPro" id="IPR054691">
    <property type="entry name" value="LeuA/HCS_post-cat"/>
</dbReference>
<dbReference type="Proteomes" id="UP000239089">
    <property type="component" value="Unassembled WGS sequence"/>
</dbReference>
<dbReference type="InterPro" id="IPR013709">
    <property type="entry name" value="2-isopropylmalate_synth_dimer"/>
</dbReference>
<dbReference type="FunFam" id="3.30.160.270:FF:000003">
    <property type="entry name" value="2-isopropylmalate synthase"/>
    <property type="match status" value="1"/>
</dbReference>
<dbReference type="Gene3D" id="3.20.20.70">
    <property type="entry name" value="Aldolase class I"/>
    <property type="match status" value="1"/>
</dbReference>
<keyword evidence="8 11" id="KW-0479">Metal-binding</keyword>
<evidence type="ECO:0000256" key="6">
    <source>
        <dbReference type="ARBA" id="ARBA00022605"/>
    </source>
</evidence>
<dbReference type="HAMAP" id="MF_01025">
    <property type="entry name" value="LeuA_type1"/>
    <property type="match status" value="1"/>
</dbReference>